<dbReference type="EMBL" id="CP092874">
    <property type="protein sequence ID" value="UYV74864.1"/>
    <property type="molecule type" value="Genomic_DNA"/>
</dbReference>
<proteinExistence type="predicted"/>
<evidence type="ECO:0000313" key="2">
    <source>
        <dbReference type="Proteomes" id="UP001235939"/>
    </source>
</evidence>
<name>A0ABY6L151_9ARAC</name>
<accession>A0ABY6L151</accession>
<organism evidence="1 2">
    <name type="scientific">Cordylochernes scorpioides</name>
    <dbReference type="NCBI Taxonomy" id="51811"/>
    <lineage>
        <taxon>Eukaryota</taxon>
        <taxon>Metazoa</taxon>
        <taxon>Ecdysozoa</taxon>
        <taxon>Arthropoda</taxon>
        <taxon>Chelicerata</taxon>
        <taxon>Arachnida</taxon>
        <taxon>Pseudoscorpiones</taxon>
        <taxon>Cheliferoidea</taxon>
        <taxon>Chernetidae</taxon>
        <taxon>Cordylochernes</taxon>
    </lineage>
</organism>
<evidence type="ECO:0000313" key="1">
    <source>
        <dbReference type="EMBL" id="UYV74864.1"/>
    </source>
</evidence>
<sequence length="70" mass="7944">MPLKQGIGRKIAFFVKEPIMRVQIRASCTSCGELRHLRIMCPRKNLNEEIATPARGIMKDETLDQSDDDA</sequence>
<reference evidence="1 2" key="1">
    <citation type="submission" date="2022-01" db="EMBL/GenBank/DDBJ databases">
        <title>A chromosomal length assembly of Cordylochernes scorpioides.</title>
        <authorList>
            <person name="Zeh D."/>
            <person name="Zeh J."/>
        </authorList>
    </citation>
    <scope>NUCLEOTIDE SEQUENCE [LARGE SCALE GENOMIC DNA]</scope>
    <source>
        <strain evidence="1">IN4F17</strain>
        <tissue evidence="1">Whole Body</tissue>
    </source>
</reference>
<gene>
    <name evidence="1" type="ORF">LAZ67_12001507</name>
</gene>
<protein>
    <recommendedName>
        <fullName evidence="3">CCHC-type domain-containing protein</fullName>
    </recommendedName>
</protein>
<dbReference type="Proteomes" id="UP001235939">
    <property type="component" value="Chromosome 12"/>
</dbReference>
<evidence type="ECO:0008006" key="3">
    <source>
        <dbReference type="Google" id="ProtNLM"/>
    </source>
</evidence>
<keyword evidence="2" id="KW-1185">Reference proteome</keyword>